<organism evidence="3 4">
    <name type="scientific">Dyella flagellata</name>
    <dbReference type="NCBI Taxonomy" id="1867833"/>
    <lineage>
        <taxon>Bacteria</taxon>
        <taxon>Pseudomonadati</taxon>
        <taxon>Pseudomonadota</taxon>
        <taxon>Gammaproteobacteria</taxon>
        <taxon>Lysobacterales</taxon>
        <taxon>Rhodanobacteraceae</taxon>
        <taxon>Dyella</taxon>
    </lineage>
</organism>
<keyword evidence="2" id="KW-0472">Membrane</keyword>
<feature type="transmembrane region" description="Helical" evidence="2">
    <location>
        <begin position="42"/>
        <end position="65"/>
    </location>
</feature>
<evidence type="ECO:0000256" key="2">
    <source>
        <dbReference type="SAM" id="Phobius"/>
    </source>
</evidence>
<gene>
    <name evidence="3" type="ORF">GCM10007898_08300</name>
</gene>
<comment type="caution">
    <text evidence="3">The sequence shown here is derived from an EMBL/GenBank/DDBJ whole genome shotgun (WGS) entry which is preliminary data.</text>
</comment>
<proteinExistence type="predicted"/>
<keyword evidence="4" id="KW-1185">Reference proteome</keyword>
<sequence length="134" mass="14248">MNLTRTHTNGAAFQLSNDSHKAEEQQVGQLGFQTQAAPMSKLTFMASAAILTGLTAPILTLDYFLISMGDYLAALITTSMAVATAWLCLRSLHSNCHAEIRPRVLLPAAIASASSSSSPHRPTEPLAGRAVRTP</sequence>
<evidence type="ECO:0000313" key="3">
    <source>
        <dbReference type="EMBL" id="GLQ87264.1"/>
    </source>
</evidence>
<protein>
    <submittedName>
        <fullName evidence="3">Uncharacterized protein</fullName>
    </submittedName>
</protein>
<dbReference type="Proteomes" id="UP001156627">
    <property type="component" value="Unassembled WGS sequence"/>
</dbReference>
<keyword evidence="2" id="KW-0812">Transmembrane</keyword>
<reference evidence="4" key="1">
    <citation type="journal article" date="2019" name="Int. J. Syst. Evol. Microbiol.">
        <title>The Global Catalogue of Microorganisms (GCM) 10K type strain sequencing project: providing services to taxonomists for standard genome sequencing and annotation.</title>
        <authorList>
            <consortium name="The Broad Institute Genomics Platform"/>
            <consortium name="The Broad Institute Genome Sequencing Center for Infectious Disease"/>
            <person name="Wu L."/>
            <person name="Ma J."/>
        </authorList>
    </citation>
    <scope>NUCLEOTIDE SEQUENCE [LARGE SCALE GENOMIC DNA]</scope>
    <source>
        <strain evidence="4">NBRC 111981</strain>
    </source>
</reference>
<dbReference type="EMBL" id="BSOA01000003">
    <property type="protein sequence ID" value="GLQ87264.1"/>
    <property type="molecule type" value="Genomic_DNA"/>
</dbReference>
<keyword evidence="2" id="KW-1133">Transmembrane helix</keyword>
<evidence type="ECO:0000313" key="4">
    <source>
        <dbReference type="Proteomes" id="UP001156627"/>
    </source>
</evidence>
<accession>A0ABQ5X7T2</accession>
<evidence type="ECO:0000256" key="1">
    <source>
        <dbReference type="SAM" id="MobiDB-lite"/>
    </source>
</evidence>
<feature type="region of interest" description="Disordered" evidence="1">
    <location>
        <begin position="113"/>
        <end position="134"/>
    </location>
</feature>
<name>A0ABQ5X7T2_9GAMM</name>
<feature type="transmembrane region" description="Helical" evidence="2">
    <location>
        <begin position="71"/>
        <end position="89"/>
    </location>
</feature>